<evidence type="ECO:0000259" key="2">
    <source>
        <dbReference type="PROSITE" id="PS50011"/>
    </source>
</evidence>
<accession>A0ABR4ETK7</accession>
<dbReference type="Proteomes" id="UP001600888">
    <property type="component" value="Unassembled WGS sequence"/>
</dbReference>
<evidence type="ECO:0000313" key="4">
    <source>
        <dbReference type="Proteomes" id="UP001600888"/>
    </source>
</evidence>
<dbReference type="InterPro" id="IPR000719">
    <property type="entry name" value="Prot_kinase_dom"/>
</dbReference>
<dbReference type="SUPFAM" id="SSF56112">
    <property type="entry name" value="Protein kinase-like (PK-like)"/>
    <property type="match status" value="1"/>
</dbReference>
<reference evidence="3 4" key="1">
    <citation type="submission" date="2024-03" db="EMBL/GenBank/DDBJ databases">
        <title>A high-quality draft genome sequence of Diaporthe vaccinii, a causative agent of upright dieback and viscid rot disease in cranberry plants.</title>
        <authorList>
            <person name="Sarrasin M."/>
            <person name="Lang B.F."/>
            <person name="Burger G."/>
        </authorList>
    </citation>
    <scope>NUCLEOTIDE SEQUENCE [LARGE SCALE GENOMIC DNA]</scope>
    <source>
        <strain evidence="3 4">IS7</strain>
    </source>
</reference>
<dbReference type="Gene3D" id="1.10.510.10">
    <property type="entry name" value="Transferase(Phosphotransferase) domain 1"/>
    <property type="match status" value="1"/>
</dbReference>
<feature type="domain" description="Protein kinase" evidence="2">
    <location>
        <begin position="1"/>
        <end position="335"/>
    </location>
</feature>
<evidence type="ECO:0000313" key="3">
    <source>
        <dbReference type="EMBL" id="KAL2285780.1"/>
    </source>
</evidence>
<feature type="compositionally biased region" description="Acidic residues" evidence="1">
    <location>
        <begin position="403"/>
        <end position="416"/>
    </location>
</feature>
<feature type="region of interest" description="Disordered" evidence="1">
    <location>
        <begin position="365"/>
        <end position="425"/>
    </location>
</feature>
<gene>
    <name evidence="3" type="ORF">FJTKL_07504</name>
</gene>
<feature type="compositionally biased region" description="Low complexity" evidence="1">
    <location>
        <begin position="370"/>
        <end position="382"/>
    </location>
</feature>
<dbReference type="InterPro" id="IPR011009">
    <property type="entry name" value="Kinase-like_dom_sf"/>
</dbReference>
<dbReference type="PROSITE" id="PS50011">
    <property type="entry name" value="PROTEIN_KINASE_DOM"/>
    <property type="match status" value="1"/>
</dbReference>
<keyword evidence="4" id="KW-1185">Reference proteome</keyword>
<proteinExistence type="predicted"/>
<evidence type="ECO:0000256" key="1">
    <source>
        <dbReference type="SAM" id="MobiDB-lite"/>
    </source>
</evidence>
<comment type="caution">
    <text evidence="3">The sequence shown here is derived from an EMBL/GenBank/DDBJ whole genome shotgun (WGS) entry which is preliminary data.</text>
</comment>
<protein>
    <recommendedName>
        <fullName evidence="2">Protein kinase domain-containing protein</fullName>
    </recommendedName>
</protein>
<sequence length="425" mass="47988">MDLEWFYNLALRRARHIIQARFWAREIIPTEDTQDSEMRQIQDAWQPIDDDRTMLTLEFMKNGDMHHLIAKLARTNDSVPQPILWRIFFCLVRGCIAMYSPPRSITLPDGTLLPEEQWRPVHGPDMEETLPAQTSDSMPTGWNFIHYDLDPQNVLIGDMDGGEHSVAPVFKISDLGLGKCRPDRDPDLTTPLGSWKWRQMGKIIYLLPEQYHKEWDYIQKFPPLESEPPQVAGQYGPWSNIFQAALSMQNLITKVTVPYPPIAMGPLNDPAGAHLFDSAARVRDSRGNPLPSFYTHGYNLASEPGLDEDFMHLLLRCLADMPVDRPSLWELNWVMTNKERSPGWAIPENDPDGIRAWCDRLFRDPPAPPASAAEASTALAPEVLATAMQQPQAPGNDRVPGDQGDDDGDDDMDEGGDTVIPETVL</sequence>
<dbReference type="EMBL" id="JBAWTH010000028">
    <property type="protein sequence ID" value="KAL2285780.1"/>
    <property type="molecule type" value="Genomic_DNA"/>
</dbReference>
<organism evidence="3 4">
    <name type="scientific">Diaporthe vaccinii</name>
    <dbReference type="NCBI Taxonomy" id="105482"/>
    <lineage>
        <taxon>Eukaryota</taxon>
        <taxon>Fungi</taxon>
        <taxon>Dikarya</taxon>
        <taxon>Ascomycota</taxon>
        <taxon>Pezizomycotina</taxon>
        <taxon>Sordariomycetes</taxon>
        <taxon>Sordariomycetidae</taxon>
        <taxon>Diaporthales</taxon>
        <taxon>Diaporthaceae</taxon>
        <taxon>Diaporthe</taxon>
        <taxon>Diaporthe eres species complex</taxon>
    </lineage>
</organism>
<name>A0ABR4ETK7_9PEZI</name>